<dbReference type="Proteomes" id="UP000215539">
    <property type="component" value="Chromosome 1"/>
</dbReference>
<organism evidence="2 4">
    <name type="scientific">Capnocytophaga haemolytica</name>
    <dbReference type="NCBI Taxonomy" id="45243"/>
    <lineage>
        <taxon>Bacteria</taxon>
        <taxon>Pseudomonadati</taxon>
        <taxon>Bacteroidota</taxon>
        <taxon>Flavobacteriia</taxon>
        <taxon>Flavobacteriales</taxon>
        <taxon>Flavobacteriaceae</taxon>
        <taxon>Capnocytophaga</taxon>
    </lineage>
</organism>
<reference evidence="2 4" key="2">
    <citation type="submission" date="2017-06" db="EMBL/GenBank/DDBJ databases">
        <authorList>
            <consortium name="Pathogen Informatics"/>
        </authorList>
    </citation>
    <scope>NUCLEOTIDE SEQUENCE [LARGE SCALE GENOMIC DNA]</scope>
    <source>
        <strain evidence="2 4">NCTC12947</strain>
    </source>
</reference>
<sequence length="68" mass="8025">MLRTATEYDERYSQHPFWTDGKKVYYRHYEIKGVDKDSFEVLGDCMPVIRNIVIFRAIALLGQTVRAL</sequence>
<keyword evidence="3" id="KW-1185">Reference proteome</keyword>
<dbReference type="KEGG" id="chg:AXF12_00365"/>
<evidence type="ECO:0000313" key="2">
    <source>
        <dbReference type="EMBL" id="SNV13258.1"/>
    </source>
</evidence>
<evidence type="ECO:0000313" key="4">
    <source>
        <dbReference type="Proteomes" id="UP000215539"/>
    </source>
</evidence>
<dbReference type="EMBL" id="LT906449">
    <property type="protein sequence ID" value="SNV13258.1"/>
    <property type="molecule type" value="Genomic_DNA"/>
</dbReference>
<evidence type="ECO:0000313" key="3">
    <source>
        <dbReference type="Proteomes" id="UP000065822"/>
    </source>
</evidence>
<name>A0AAX2H0H6_9FLAO</name>
<dbReference type="RefSeq" id="WP_066427577.1">
    <property type="nucleotide sequence ID" value="NZ_CP014227.1"/>
</dbReference>
<reference evidence="1 3" key="1">
    <citation type="submission" date="2016-02" db="EMBL/GenBank/DDBJ databases">
        <authorList>
            <person name="Holder M.E."/>
            <person name="Ajami N.J."/>
            <person name="Petrosino J.F."/>
        </authorList>
    </citation>
    <scope>NUCLEOTIDE SEQUENCE [LARGE SCALE GENOMIC DNA]</scope>
    <source>
        <strain evidence="1 3">CCUG 32990</strain>
    </source>
</reference>
<dbReference type="EMBL" id="CP014227">
    <property type="protein sequence ID" value="AMD84125.1"/>
    <property type="molecule type" value="Genomic_DNA"/>
</dbReference>
<proteinExistence type="predicted"/>
<protein>
    <submittedName>
        <fullName evidence="2">Uncharacterized protein</fullName>
    </submittedName>
</protein>
<dbReference type="AlphaFoldDB" id="A0AAX2H0H6"/>
<gene>
    <name evidence="1" type="ORF">AXF12_00365</name>
    <name evidence="2" type="ORF">SAMEA44541418_01700</name>
</gene>
<accession>A0AAX2H0H6</accession>
<evidence type="ECO:0000313" key="1">
    <source>
        <dbReference type="EMBL" id="AMD84125.1"/>
    </source>
</evidence>
<dbReference type="Proteomes" id="UP000065822">
    <property type="component" value="Chromosome"/>
</dbReference>